<evidence type="ECO:0000256" key="2">
    <source>
        <dbReference type="SAM" id="SignalP"/>
    </source>
</evidence>
<feature type="compositionally biased region" description="Polar residues" evidence="1">
    <location>
        <begin position="88"/>
        <end position="109"/>
    </location>
</feature>
<dbReference type="OrthoDB" id="4504024at2759"/>
<name>A0A319FPA4_ASPSB</name>
<protein>
    <submittedName>
        <fullName evidence="3">Uncharacterized protein</fullName>
    </submittedName>
</protein>
<gene>
    <name evidence="3" type="ORF">BO78DRAFT_465749</name>
</gene>
<feature type="chain" id="PRO_5016411595" evidence="2">
    <location>
        <begin position="27"/>
        <end position="179"/>
    </location>
</feature>
<dbReference type="PROSITE" id="PS51257">
    <property type="entry name" value="PROKAR_LIPOPROTEIN"/>
    <property type="match status" value="1"/>
</dbReference>
<feature type="compositionally biased region" description="Basic and acidic residues" evidence="1">
    <location>
        <begin position="122"/>
        <end position="139"/>
    </location>
</feature>
<feature type="compositionally biased region" description="Basic and acidic residues" evidence="1">
    <location>
        <begin position="46"/>
        <end position="57"/>
    </location>
</feature>
<proteinExistence type="predicted"/>
<feature type="region of interest" description="Disordered" evidence="1">
    <location>
        <begin position="31"/>
        <end position="57"/>
    </location>
</feature>
<dbReference type="VEuPathDB" id="FungiDB:BO78DRAFT_465749"/>
<feature type="signal peptide" evidence="2">
    <location>
        <begin position="1"/>
        <end position="26"/>
    </location>
</feature>
<evidence type="ECO:0000256" key="1">
    <source>
        <dbReference type="SAM" id="MobiDB-lite"/>
    </source>
</evidence>
<accession>A0A319FPA4</accession>
<evidence type="ECO:0000313" key="3">
    <source>
        <dbReference type="EMBL" id="PYI12613.1"/>
    </source>
</evidence>
<evidence type="ECO:0000313" key="4">
    <source>
        <dbReference type="Proteomes" id="UP000248423"/>
    </source>
</evidence>
<keyword evidence="4" id="KW-1185">Reference proteome</keyword>
<organism evidence="3 4">
    <name type="scientific">Aspergillus sclerotiicarbonarius (strain CBS 121057 / IBT 28362)</name>
    <dbReference type="NCBI Taxonomy" id="1448318"/>
    <lineage>
        <taxon>Eukaryota</taxon>
        <taxon>Fungi</taxon>
        <taxon>Dikarya</taxon>
        <taxon>Ascomycota</taxon>
        <taxon>Pezizomycotina</taxon>
        <taxon>Eurotiomycetes</taxon>
        <taxon>Eurotiomycetidae</taxon>
        <taxon>Eurotiales</taxon>
        <taxon>Aspergillaceae</taxon>
        <taxon>Aspergillus</taxon>
        <taxon>Aspergillus subgen. Circumdati</taxon>
    </lineage>
</organism>
<reference evidence="3 4" key="1">
    <citation type="submission" date="2018-02" db="EMBL/GenBank/DDBJ databases">
        <title>The genomes of Aspergillus section Nigri reveals drivers in fungal speciation.</title>
        <authorList>
            <consortium name="DOE Joint Genome Institute"/>
            <person name="Vesth T.C."/>
            <person name="Nybo J."/>
            <person name="Theobald S."/>
            <person name="Brandl J."/>
            <person name="Frisvad J.C."/>
            <person name="Nielsen K.F."/>
            <person name="Lyhne E.K."/>
            <person name="Kogle M.E."/>
            <person name="Kuo A."/>
            <person name="Riley R."/>
            <person name="Clum A."/>
            <person name="Nolan M."/>
            <person name="Lipzen A."/>
            <person name="Salamov A."/>
            <person name="Henrissat B."/>
            <person name="Wiebenga A."/>
            <person name="De vries R.P."/>
            <person name="Grigoriev I.V."/>
            <person name="Mortensen U.H."/>
            <person name="Andersen M.R."/>
            <person name="Baker S.E."/>
        </authorList>
    </citation>
    <scope>NUCLEOTIDE SEQUENCE [LARGE SCALE GENOMIC DNA]</scope>
    <source>
        <strain evidence="3 4">CBS 121057</strain>
    </source>
</reference>
<dbReference type="AlphaFoldDB" id="A0A319FPA4"/>
<dbReference type="EMBL" id="KZ826315">
    <property type="protein sequence ID" value="PYI12613.1"/>
    <property type="molecule type" value="Genomic_DNA"/>
</dbReference>
<keyword evidence="2" id="KW-0732">Signal</keyword>
<sequence>MLSLTKASSVACALLACLTFSSIIQAYPVPASDKEAASRSLGSRSPDPRMIPDGEDRDLVNSVFNSLGFSDLTNLNHWKSDNEPVIDDSNSPTRTETIQDNTVDDNGTIHTDDPDDDDKDKDDDKNKGDKNSTENKDSQDDNQLPNPATDPTGFVTALMQQIQHTFNEALDSSDEHTLN</sequence>
<dbReference type="Proteomes" id="UP000248423">
    <property type="component" value="Unassembled WGS sequence"/>
</dbReference>
<feature type="region of interest" description="Disordered" evidence="1">
    <location>
        <begin position="75"/>
        <end position="154"/>
    </location>
</feature>